<evidence type="ECO:0000313" key="2">
    <source>
        <dbReference type="EMBL" id="KAK8228947.1"/>
    </source>
</evidence>
<keyword evidence="3" id="KW-1185">Reference proteome</keyword>
<dbReference type="Proteomes" id="UP001492380">
    <property type="component" value="Unassembled WGS sequence"/>
</dbReference>
<dbReference type="EMBL" id="JBBWRZ010000009">
    <property type="protein sequence ID" value="KAK8228947.1"/>
    <property type="molecule type" value="Genomic_DNA"/>
</dbReference>
<evidence type="ECO:0000256" key="1">
    <source>
        <dbReference type="SAM" id="MobiDB-lite"/>
    </source>
</evidence>
<accession>A0ABR1YH04</accession>
<comment type="caution">
    <text evidence="2">The sequence shown here is derived from an EMBL/GenBank/DDBJ whole genome shotgun (WGS) entry which is preliminary data.</text>
</comment>
<feature type="region of interest" description="Disordered" evidence="1">
    <location>
        <begin position="1"/>
        <end position="52"/>
    </location>
</feature>
<gene>
    <name evidence="2" type="ORF">HDK90DRAFT_535903</name>
</gene>
<organism evidence="2 3">
    <name type="scientific">Phyllosticta capitalensis</name>
    <dbReference type="NCBI Taxonomy" id="121624"/>
    <lineage>
        <taxon>Eukaryota</taxon>
        <taxon>Fungi</taxon>
        <taxon>Dikarya</taxon>
        <taxon>Ascomycota</taxon>
        <taxon>Pezizomycotina</taxon>
        <taxon>Dothideomycetes</taxon>
        <taxon>Dothideomycetes incertae sedis</taxon>
        <taxon>Botryosphaeriales</taxon>
        <taxon>Phyllostictaceae</taxon>
        <taxon>Phyllosticta</taxon>
    </lineage>
</organism>
<evidence type="ECO:0000313" key="3">
    <source>
        <dbReference type="Proteomes" id="UP001492380"/>
    </source>
</evidence>
<sequence length="300" mass="33479">MAQSEFLVSPLDLYTDSSGEETSEESEKVTEDCDPSQDGKITEDRKGVADGGALPLNEVTPVLAKGDCLAVALDGSEIKLTIQYDAQQRVRIFGVGTGGLSPIMEFPGSWWNDSPIGFFSYLNETASRGSGLPFVNKQALRETAPWLINSKRFHVCGDEQAHILLKTLLPYGCDWTGPLTIRVSNWEADSQHDFQWIRMLANPEYSGSRYHNFSKLVIVWGETGLQIEEWAHNCQSLLCQLPREPNDKFSWSISFAPPLTKFEVKRVFGVIDASQGHVDEVEILAQKVDEVMGKWCKTNT</sequence>
<protein>
    <submittedName>
        <fullName evidence="2">Uncharacterized protein</fullName>
    </submittedName>
</protein>
<reference evidence="2 3" key="1">
    <citation type="submission" date="2024-04" db="EMBL/GenBank/DDBJ databases">
        <title>Phyllosticta paracitricarpa is synonymous to the EU quarantine fungus P. citricarpa based on phylogenomic analyses.</title>
        <authorList>
            <consortium name="Lawrence Berkeley National Laboratory"/>
            <person name="Van Ingen-Buijs V.A."/>
            <person name="Van Westerhoven A.C."/>
            <person name="Haridas S."/>
            <person name="Skiadas P."/>
            <person name="Martin F."/>
            <person name="Groenewald J.Z."/>
            <person name="Crous P.W."/>
            <person name="Seidl M.F."/>
        </authorList>
    </citation>
    <scope>NUCLEOTIDE SEQUENCE [LARGE SCALE GENOMIC DNA]</scope>
    <source>
        <strain evidence="2 3">CBS 123374</strain>
    </source>
</reference>
<proteinExistence type="predicted"/>
<name>A0ABR1YH04_9PEZI</name>